<proteinExistence type="inferred from homology"/>
<evidence type="ECO:0000256" key="5">
    <source>
        <dbReference type="ARBA" id="ARBA00023274"/>
    </source>
</evidence>
<keyword evidence="4" id="KW-0496">Mitochondrion</keyword>
<evidence type="ECO:0000313" key="8">
    <source>
        <dbReference type="EMBL" id="CAK8998143.1"/>
    </source>
</evidence>
<organism evidence="8 9">
    <name type="scientific">Durusdinium trenchii</name>
    <dbReference type="NCBI Taxonomy" id="1381693"/>
    <lineage>
        <taxon>Eukaryota</taxon>
        <taxon>Sar</taxon>
        <taxon>Alveolata</taxon>
        <taxon>Dinophyceae</taxon>
        <taxon>Suessiales</taxon>
        <taxon>Symbiodiniaceae</taxon>
        <taxon>Durusdinium</taxon>
    </lineage>
</organism>
<evidence type="ECO:0000256" key="2">
    <source>
        <dbReference type="ARBA" id="ARBA00022946"/>
    </source>
</evidence>
<dbReference type="PANTHER" id="PTHR28595">
    <property type="entry name" value="39S RIBOSOMAL PROTEIN L54, MITOCHONDRIAL"/>
    <property type="match status" value="1"/>
</dbReference>
<name>A0ABP0I6D1_9DINO</name>
<dbReference type="InterPro" id="IPR013870">
    <property type="entry name" value="Ribosomal_mL54"/>
</dbReference>
<keyword evidence="2" id="KW-0809">Transit peptide</keyword>
<dbReference type="Proteomes" id="UP001642484">
    <property type="component" value="Unassembled WGS sequence"/>
</dbReference>
<comment type="caution">
    <text evidence="8">The sequence shown here is derived from an EMBL/GenBank/DDBJ whole genome shotgun (WGS) entry which is preliminary data.</text>
</comment>
<accession>A0ABP0I6D1</accession>
<reference evidence="8 9" key="1">
    <citation type="submission" date="2024-02" db="EMBL/GenBank/DDBJ databases">
        <authorList>
            <person name="Chen Y."/>
            <person name="Shah S."/>
            <person name="Dougan E. K."/>
            <person name="Thang M."/>
            <person name="Chan C."/>
        </authorList>
    </citation>
    <scope>NUCLEOTIDE SEQUENCE [LARGE SCALE GENOMIC DNA]</scope>
</reference>
<keyword evidence="5" id="KW-0687">Ribonucleoprotein</keyword>
<evidence type="ECO:0000256" key="3">
    <source>
        <dbReference type="ARBA" id="ARBA00022980"/>
    </source>
</evidence>
<dbReference type="EMBL" id="CAXAMN010002180">
    <property type="protein sequence ID" value="CAK8998143.1"/>
    <property type="molecule type" value="Genomic_DNA"/>
</dbReference>
<evidence type="ECO:0000256" key="1">
    <source>
        <dbReference type="ARBA" id="ARBA00004173"/>
    </source>
</evidence>
<evidence type="ECO:0000256" key="4">
    <source>
        <dbReference type="ARBA" id="ARBA00023128"/>
    </source>
</evidence>
<dbReference type="Pfam" id="PF08561">
    <property type="entry name" value="Ribosomal_L37"/>
    <property type="match status" value="1"/>
</dbReference>
<keyword evidence="3" id="KW-0689">Ribosomal protein</keyword>
<evidence type="ECO:0000256" key="7">
    <source>
        <dbReference type="ARBA" id="ARBA00035179"/>
    </source>
</evidence>
<evidence type="ECO:0000256" key="6">
    <source>
        <dbReference type="ARBA" id="ARBA00033752"/>
    </source>
</evidence>
<sequence length="208" mass="23345">MGRLKFGLHKSAARLHTDEPVVHFLISPTVYLREKEDVYLFMRRSLFQTRPTGVFVKTYFAGVFRSDFAPTADGLVQADPSKPVKVTGKRAVGILGKAAKAAKGAPKGAAESAVPSGPAGAGQVFNIFAERPDEEIKPDSWYPNWLWKLETPPKHYGDLTLMFVHGVNIEEATLSDYQRFLRQHRKMIIKINNLRLKRSKKRPGLKIS</sequence>
<comment type="subcellular location">
    <subcellularLocation>
        <location evidence="1">Mitochondrion</location>
    </subcellularLocation>
</comment>
<gene>
    <name evidence="8" type="ORF">CCMP2556_LOCUS5135</name>
</gene>
<comment type="similarity">
    <text evidence="6">Belongs to the mitochondrion-specific ribosomal protein mL54 family.</text>
</comment>
<evidence type="ECO:0000313" key="9">
    <source>
        <dbReference type="Proteomes" id="UP001642484"/>
    </source>
</evidence>
<dbReference type="PANTHER" id="PTHR28595:SF1">
    <property type="entry name" value="LARGE RIBOSOMAL SUBUNIT PROTEIN ML54"/>
    <property type="match status" value="1"/>
</dbReference>
<keyword evidence="9" id="KW-1185">Reference proteome</keyword>
<protein>
    <recommendedName>
        <fullName evidence="7">Large ribosomal subunit protein mL54</fullName>
    </recommendedName>
</protein>